<dbReference type="PANTHER" id="PTHR35869:SF1">
    <property type="entry name" value="OUTER-MEMBRANE LIPOPROTEIN CARRIER PROTEIN"/>
    <property type="match status" value="1"/>
</dbReference>
<dbReference type="Pfam" id="PF03548">
    <property type="entry name" value="LolA"/>
    <property type="match status" value="1"/>
</dbReference>
<reference evidence="4" key="1">
    <citation type="submission" date="2016-08" db="EMBL/GenBank/DDBJ databases">
        <authorList>
            <person name="Varghese N."/>
            <person name="Submissions Spin"/>
        </authorList>
    </citation>
    <scope>NUCLEOTIDE SEQUENCE [LARGE SCALE GENOMIC DNA]</scope>
    <source>
        <strain evidence="4">HAMBI 2971</strain>
    </source>
</reference>
<organism evidence="3 4">
    <name type="scientific">Rhizobium miluonense</name>
    <dbReference type="NCBI Taxonomy" id="411945"/>
    <lineage>
        <taxon>Bacteria</taxon>
        <taxon>Pseudomonadati</taxon>
        <taxon>Pseudomonadota</taxon>
        <taxon>Alphaproteobacteria</taxon>
        <taxon>Hyphomicrobiales</taxon>
        <taxon>Rhizobiaceae</taxon>
        <taxon>Rhizobium/Agrobacterium group</taxon>
        <taxon>Rhizobium</taxon>
    </lineage>
</organism>
<dbReference type="AlphaFoldDB" id="A0A1C3X8E7"/>
<dbReference type="InterPro" id="IPR006311">
    <property type="entry name" value="TAT_signal"/>
</dbReference>
<dbReference type="CDD" id="cd16325">
    <property type="entry name" value="LolA"/>
    <property type="match status" value="1"/>
</dbReference>
<sequence>MTKIDAQPFNRLSLTRRHFLGATVAVGAAGALPVSAFAQAQAQAPAQAAAANLNPGIAQAIADHFSSIKTMKGGFLQIGPRGDQMSGSFFIQRPGKMRFNYDPPSRMRVICDGNNVQVINDQTQTRNMYQLSKTPLSLLLANKIDLSADMVRDVDSKPDLTKITLGNRTVFGDSTITMIFDSKSYDLRQWTVIDPQGKTTDVIINNVKTNVAFDDSVFRIDYTR</sequence>
<feature type="signal peptide" evidence="2">
    <location>
        <begin position="1"/>
        <end position="40"/>
    </location>
</feature>
<gene>
    <name evidence="3" type="ORF">GA0061102_106419</name>
</gene>
<dbReference type="EMBL" id="FMAH01000064">
    <property type="protein sequence ID" value="SCB48254.1"/>
    <property type="molecule type" value="Genomic_DNA"/>
</dbReference>
<protein>
    <submittedName>
        <fullName evidence="3">Outer membrane lipoprotein-sorting protein</fullName>
    </submittedName>
</protein>
<evidence type="ECO:0000313" key="4">
    <source>
        <dbReference type="Proteomes" id="UP000199435"/>
    </source>
</evidence>
<dbReference type="PROSITE" id="PS51318">
    <property type="entry name" value="TAT"/>
    <property type="match status" value="1"/>
</dbReference>
<keyword evidence="3" id="KW-0449">Lipoprotein</keyword>
<dbReference type="RefSeq" id="WP_092856077.1">
    <property type="nucleotide sequence ID" value="NZ_FMAH01000064.1"/>
</dbReference>
<dbReference type="Gene3D" id="2.50.20.10">
    <property type="entry name" value="Lipoprotein localisation LolA/LolB/LppX"/>
    <property type="match status" value="1"/>
</dbReference>
<dbReference type="SUPFAM" id="SSF89392">
    <property type="entry name" value="Prokaryotic lipoproteins and lipoprotein localization factors"/>
    <property type="match status" value="1"/>
</dbReference>
<feature type="chain" id="PRO_5008686308" evidence="2">
    <location>
        <begin position="41"/>
        <end position="224"/>
    </location>
</feature>
<dbReference type="OrthoDB" id="9800501at2"/>
<evidence type="ECO:0000256" key="2">
    <source>
        <dbReference type="SAM" id="SignalP"/>
    </source>
</evidence>
<dbReference type="InterPro" id="IPR004564">
    <property type="entry name" value="OM_lipoprot_carrier_LolA-like"/>
</dbReference>
<accession>A0A1C3X8E7</accession>
<evidence type="ECO:0000256" key="1">
    <source>
        <dbReference type="ARBA" id="ARBA00022729"/>
    </source>
</evidence>
<dbReference type="Proteomes" id="UP000199435">
    <property type="component" value="Unassembled WGS sequence"/>
</dbReference>
<name>A0A1C3X8E7_9HYPH</name>
<dbReference type="InterPro" id="IPR029046">
    <property type="entry name" value="LolA/LolB/LppX"/>
</dbReference>
<dbReference type="PANTHER" id="PTHR35869">
    <property type="entry name" value="OUTER-MEMBRANE LIPOPROTEIN CARRIER PROTEIN"/>
    <property type="match status" value="1"/>
</dbReference>
<keyword evidence="4" id="KW-1185">Reference proteome</keyword>
<proteinExistence type="predicted"/>
<keyword evidence="1 2" id="KW-0732">Signal</keyword>
<dbReference type="STRING" id="411945.GA0061102_106419"/>
<evidence type="ECO:0000313" key="3">
    <source>
        <dbReference type="EMBL" id="SCB48254.1"/>
    </source>
</evidence>